<dbReference type="GO" id="GO:0003700">
    <property type="term" value="F:DNA-binding transcription factor activity"/>
    <property type="evidence" value="ECO:0007669"/>
    <property type="project" value="InterPro"/>
</dbReference>
<dbReference type="CDD" id="cd00090">
    <property type="entry name" value="HTH_ARSR"/>
    <property type="match status" value="1"/>
</dbReference>
<name>A0A7W6RBK6_9PROT</name>
<reference evidence="6 7" key="1">
    <citation type="submission" date="2020-08" db="EMBL/GenBank/DDBJ databases">
        <title>Genome sequencing of Purple Non-Sulfur Bacteria from various extreme environments.</title>
        <authorList>
            <person name="Mayer M."/>
        </authorList>
    </citation>
    <scope>NUCLEOTIDE SEQUENCE [LARGE SCALE GENOMIC DNA]</scope>
    <source>
        <strain evidence="6 7">JA131</strain>
    </source>
</reference>
<dbReference type="InterPro" id="IPR001845">
    <property type="entry name" value="HTH_ArsR_DNA-bd_dom"/>
</dbReference>
<dbReference type="NCBIfam" id="NF033788">
    <property type="entry name" value="HTH_metalloreg"/>
    <property type="match status" value="1"/>
</dbReference>
<dbReference type="Gene3D" id="1.10.10.10">
    <property type="entry name" value="Winged helix-like DNA-binding domain superfamily/Winged helix DNA-binding domain"/>
    <property type="match status" value="1"/>
</dbReference>
<dbReference type="SMART" id="SM00418">
    <property type="entry name" value="HTH_ARSR"/>
    <property type="match status" value="1"/>
</dbReference>
<dbReference type="RefSeq" id="WP_184042493.1">
    <property type="nucleotide sequence ID" value="NZ_JACIGK010000002.1"/>
</dbReference>
<feature type="region of interest" description="Disordered" evidence="4">
    <location>
        <begin position="103"/>
        <end position="140"/>
    </location>
</feature>
<dbReference type="SUPFAM" id="SSF46785">
    <property type="entry name" value="Winged helix' DNA-binding domain"/>
    <property type="match status" value="1"/>
</dbReference>
<evidence type="ECO:0000313" key="6">
    <source>
        <dbReference type="EMBL" id="MBB4264868.1"/>
    </source>
</evidence>
<comment type="caution">
    <text evidence="6">The sequence shown here is derived from an EMBL/GenBank/DDBJ whole genome shotgun (WGS) entry which is preliminary data.</text>
</comment>
<dbReference type="GO" id="GO:0003677">
    <property type="term" value="F:DNA binding"/>
    <property type="evidence" value="ECO:0007669"/>
    <property type="project" value="UniProtKB-KW"/>
</dbReference>
<keyword evidence="2 6" id="KW-0238">DNA-binding</keyword>
<dbReference type="PRINTS" id="PR00778">
    <property type="entry name" value="HTHARSR"/>
</dbReference>
<keyword evidence="3" id="KW-0804">Transcription</keyword>
<evidence type="ECO:0000256" key="1">
    <source>
        <dbReference type="ARBA" id="ARBA00023015"/>
    </source>
</evidence>
<dbReference type="InterPro" id="IPR051011">
    <property type="entry name" value="Metal_resp_trans_reg"/>
</dbReference>
<dbReference type="Pfam" id="PF01022">
    <property type="entry name" value="HTH_5"/>
    <property type="match status" value="1"/>
</dbReference>
<dbReference type="Proteomes" id="UP000554286">
    <property type="component" value="Unassembled WGS sequence"/>
</dbReference>
<gene>
    <name evidence="6" type="ORF">GGD89_000475</name>
</gene>
<dbReference type="PANTHER" id="PTHR43132">
    <property type="entry name" value="ARSENICAL RESISTANCE OPERON REPRESSOR ARSR-RELATED"/>
    <property type="match status" value="1"/>
</dbReference>
<feature type="domain" description="HTH arsR-type" evidence="5">
    <location>
        <begin position="9"/>
        <end position="102"/>
    </location>
</feature>
<sequence>MNQDELLQLQDNARAASTLLKAMSNEHRLLILCRLLGCERSVGELERVVGLSQSALSQHLARLRRDDLVKTRREAQTIYYSLKGDAVASVLSTLYDLYCATADDAHPDQTDDGSADTTSARRAEPMPARPPTALAVAPRR</sequence>
<dbReference type="InterPro" id="IPR036390">
    <property type="entry name" value="WH_DNA-bd_sf"/>
</dbReference>
<keyword evidence="1" id="KW-0805">Transcription regulation</keyword>
<dbReference type="PANTHER" id="PTHR43132:SF2">
    <property type="entry name" value="ARSENICAL RESISTANCE OPERON REPRESSOR ARSR-RELATED"/>
    <property type="match status" value="1"/>
</dbReference>
<proteinExistence type="predicted"/>
<evidence type="ECO:0000256" key="4">
    <source>
        <dbReference type="SAM" id="MobiDB-lite"/>
    </source>
</evidence>
<protein>
    <submittedName>
        <fullName evidence="6">DNA-binding transcriptional ArsR family regulator</fullName>
    </submittedName>
</protein>
<organism evidence="6 7">
    <name type="scientific">Roseospira visakhapatnamensis</name>
    <dbReference type="NCBI Taxonomy" id="390880"/>
    <lineage>
        <taxon>Bacteria</taxon>
        <taxon>Pseudomonadati</taxon>
        <taxon>Pseudomonadota</taxon>
        <taxon>Alphaproteobacteria</taxon>
        <taxon>Rhodospirillales</taxon>
        <taxon>Rhodospirillaceae</taxon>
        <taxon>Roseospira</taxon>
    </lineage>
</organism>
<dbReference type="EMBL" id="JACIGK010000002">
    <property type="protein sequence ID" value="MBB4264868.1"/>
    <property type="molecule type" value="Genomic_DNA"/>
</dbReference>
<evidence type="ECO:0000256" key="2">
    <source>
        <dbReference type="ARBA" id="ARBA00023125"/>
    </source>
</evidence>
<evidence type="ECO:0000313" key="7">
    <source>
        <dbReference type="Proteomes" id="UP000554286"/>
    </source>
</evidence>
<dbReference type="InterPro" id="IPR036388">
    <property type="entry name" value="WH-like_DNA-bd_sf"/>
</dbReference>
<evidence type="ECO:0000256" key="3">
    <source>
        <dbReference type="ARBA" id="ARBA00023163"/>
    </source>
</evidence>
<keyword evidence="7" id="KW-1185">Reference proteome</keyword>
<dbReference type="AlphaFoldDB" id="A0A7W6RBK6"/>
<accession>A0A7W6RBK6</accession>
<dbReference type="InterPro" id="IPR011991">
    <property type="entry name" value="ArsR-like_HTH"/>
</dbReference>
<evidence type="ECO:0000259" key="5">
    <source>
        <dbReference type="PROSITE" id="PS50987"/>
    </source>
</evidence>
<dbReference type="PROSITE" id="PS50987">
    <property type="entry name" value="HTH_ARSR_2"/>
    <property type="match status" value="1"/>
</dbReference>